<dbReference type="Proteomes" id="UP001057998">
    <property type="component" value="Chromosome 2"/>
</dbReference>
<protein>
    <submittedName>
        <fullName evidence="2">Uncharacterized protein</fullName>
    </submittedName>
</protein>
<gene>
    <name evidence="2" type="ORF">NNL38_20545</name>
</gene>
<name>A0ABY5GM82_9GAMM</name>
<evidence type="ECO:0000313" key="2">
    <source>
        <dbReference type="EMBL" id="UTV29413.1"/>
    </source>
</evidence>
<dbReference type="RefSeq" id="WP_255390729.1">
    <property type="nucleotide sequence ID" value="NZ_CP101509.1"/>
</dbReference>
<keyword evidence="1" id="KW-0732">Signal</keyword>
<sequence length="175" mass="19636">MKRNSTLKFKSAIIVALVISSLPLMADEHNESNHIKACEFFLESGKIGEFLKSQLIESGCNGQPDESAIRFCAELKYVSGTTINEILLPYYVKRVSEEHCTQAGEYYSSMKGKEFLEFAFDYAANPDTAYVSDSVLLAQEQFQKTDASDSINRLASSTALIRLVVKKLHEHNNMH</sequence>
<feature type="chain" id="PRO_5045189321" evidence="1">
    <location>
        <begin position="27"/>
        <end position="175"/>
    </location>
</feature>
<reference evidence="2" key="1">
    <citation type="submission" date="2022-07" db="EMBL/GenBank/DDBJ databases">
        <title>Genome sequencing of Photobacterium atrarenae GJH2-4.</title>
        <authorList>
            <person name="Park S.-J."/>
        </authorList>
    </citation>
    <scope>NUCLEOTIDE SEQUENCE</scope>
    <source>
        <strain evidence="2">GJH2-4</strain>
    </source>
</reference>
<feature type="signal peptide" evidence="1">
    <location>
        <begin position="1"/>
        <end position="26"/>
    </location>
</feature>
<evidence type="ECO:0000256" key="1">
    <source>
        <dbReference type="SAM" id="SignalP"/>
    </source>
</evidence>
<organism evidence="2 3">
    <name type="scientific">Photobacterium atrarenae</name>
    <dbReference type="NCBI Taxonomy" id="865757"/>
    <lineage>
        <taxon>Bacteria</taxon>
        <taxon>Pseudomonadati</taxon>
        <taxon>Pseudomonadota</taxon>
        <taxon>Gammaproteobacteria</taxon>
        <taxon>Vibrionales</taxon>
        <taxon>Vibrionaceae</taxon>
        <taxon>Photobacterium</taxon>
    </lineage>
</organism>
<keyword evidence="3" id="KW-1185">Reference proteome</keyword>
<evidence type="ECO:0000313" key="3">
    <source>
        <dbReference type="Proteomes" id="UP001057998"/>
    </source>
</evidence>
<dbReference type="EMBL" id="CP101509">
    <property type="protein sequence ID" value="UTV29413.1"/>
    <property type="molecule type" value="Genomic_DNA"/>
</dbReference>
<proteinExistence type="predicted"/>
<accession>A0ABY5GM82</accession>